<dbReference type="EMBL" id="AWXU01000041">
    <property type="protein sequence ID" value="KFN49090.1"/>
    <property type="molecule type" value="Genomic_DNA"/>
</dbReference>
<evidence type="ECO:0000313" key="2">
    <source>
        <dbReference type="Proteomes" id="UP000029391"/>
    </source>
</evidence>
<keyword evidence="2" id="KW-1185">Reference proteome</keyword>
<evidence type="ECO:0000313" key="1">
    <source>
        <dbReference type="EMBL" id="KFN49090.1"/>
    </source>
</evidence>
<reference evidence="1 2" key="1">
    <citation type="submission" date="2013-09" db="EMBL/GenBank/DDBJ databases">
        <title>Genome sequencing of Arenimonas composti.</title>
        <authorList>
            <person name="Chen F."/>
            <person name="Wang G."/>
        </authorList>
    </citation>
    <scope>NUCLEOTIDE SEQUENCE [LARGE SCALE GENOMIC DNA]</scope>
    <source>
        <strain evidence="1 2">TR7-09</strain>
    </source>
</reference>
<comment type="caution">
    <text evidence="1">The sequence shown here is derived from an EMBL/GenBank/DDBJ whole genome shotgun (WGS) entry which is preliminary data.</text>
</comment>
<gene>
    <name evidence="1" type="ORF">P873_12415</name>
</gene>
<protein>
    <submittedName>
        <fullName evidence="1">Uncharacterized protein</fullName>
    </submittedName>
</protein>
<dbReference type="AlphaFoldDB" id="A0A091BXL5"/>
<dbReference type="STRING" id="1121013.GCA_000426365_00875"/>
<proteinExistence type="predicted"/>
<name>A0A091BXL5_9GAMM</name>
<accession>A0A091BXL5</accession>
<dbReference type="Proteomes" id="UP000029391">
    <property type="component" value="Unassembled WGS sequence"/>
</dbReference>
<sequence length="114" mass="12674">MRRRWSGLPHPADGALHFDDAGFRRAPPDGFAAAWNEVVRISGWRSDLWSPDEVRIQVDLAGGDVVVFGEESPGFPALMVAFEQRFPPVAGWFERIALPADDGHRTLTLYERGG</sequence>
<organism evidence="1 2">
    <name type="scientific">Arenimonas composti TR7-09 = DSM 18010</name>
    <dbReference type="NCBI Taxonomy" id="1121013"/>
    <lineage>
        <taxon>Bacteria</taxon>
        <taxon>Pseudomonadati</taxon>
        <taxon>Pseudomonadota</taxon>
        <taxon>Gammaproteobacteria</taxon>
        <taxon>Lysobacterales</taxon>
        <taxon>Lysobacteraceae</taxon>
        <taxon>Arenimonas</taxon>
    </lineage>
</organism>